<comment type="subunit">
    <text evidence="3 9">Heterotrimer composed of an alpha, a beta and a gamma chain.</text>
</comment>
<dbReference type="Proteomes" id="UP000278149">
    <property type="component" value="Unassembled WGS sequence"/>
</dbReference>
<comment type="similarity">
    <text evidence="2 9">Belongs to the eIF-2-beta/eIF-5 family.</text>
</comment>
<feature type="domain" description="Translation initiation factor IF2/IF5" evidence="10">
    <location>
        <begin position="49"/>
        <end position="158"/>
    </location>
</feature>
<keyword evidence="5 9" id="KW-0396">Initiation factor</keyword>
<evidence type="ECO:0000256" key="7">
    <source>
        <dbReference type="ARBA" id="ARBA00031466"/>
    </source>
</evidence>
<evidence type="ECO:0000313" key="11">
    <source>
        <dbReference type="EMBL" id="RSN70106.1"/>
    </source>
</evidence>
<evidence type="ECO:0000313" key="12">
    <source>
        <dbReference type="Proteomes" id="UP000278149"/>
    </source>
</evidence>
<dbReference type="EMBL" id="RCOR01000014">
    <property type="protein sequence ID" value="RSN70106.1"/>
    <property type="molecule type" value="Genomic_DNA"/>
</dbReference>
<comment type="caution">
    <text evidence="11">The sequence shown here is derived from an EMBL/GenBank/DDBJ whole genome shotgun (WGS) entry which is preliminary data.</text>
</comment>
<dbReference type="HAMAP" id="MF_00232">
    <property type="entry name" value="eIF_2_beta"/>
    <property type="match status" value="1"/>
</dbReference>
<dbReference type="SUPFAM" id="SSF75689">
    <property type="entry name" value="Zinc-binding domain of translation initiation factor 2 beta"/>
    <property type="match status" value="1"/>
</dbReference>
<dbReference type="SMART" id="SM00653">
    <property type="entry name" value="eIF2B_5"/>
    <property type="match status" value="1"/>
</dbReference>
<dbReference type="PANTHER" id="PTHR23001">
    <property type="entry name" value="EUKARYOTIC TRANSLATION INITIATION FACTOR"/>
    <property type="match status" value="1"/>
</dbReference>
<dbReference type="InterPro" id="IPR004458">
    <property type="entry name" value="TIF2_bsu_arc"/>
</dbReference>
<dbReference type="InterPro" id="IPR045196">
    <property type="entry name" value="IF2/IF5"/>
</dbReference>
<dbReference type="PANTHER" id="PTHR23001:SF3">
    <property type="entry name" value="EUKARYOTIC TRANSLATION INITIATION FACTOR 2 SUBUNIT 2"/>
    <property type="match status" value="1"/>
</dbReference>
<evidence type="ECO:0000256" key="5">
    <source>
        <dbReference type="ARBA" id="ARBA00022540"/>
    </source>
</evidence>
<accession>A0A429G8J7</accession>
<organism evidence="11 12">
    <name type="scientific">Candidatus Korarchaeum cryptofilum</name>
    <dbReference type="NCBI Taxonomy" id="498846"/>
    <lineage>
        <taxon>Archaea</taxon>
        <taxon>Thermoproteota</taxon>
        <taxon>Candidatus Korarchaeia</taxon>
        <taxon>Candidatus Korarchaeales</taxon>
        <taxon>Candidatus Korarchaeaceae</taxon>
        <taxon>Candidatus Korarchaeum</taxon>
    </lineage>
</organism>
<dbReference type="AlphaFoldDB" id="A0A429G8J7"/>
<dbReference type="InterPro" id="IPR016189">
    <property type="entry name" value="Transl_init_fac_IF2/IF5_N"/>
</dbReference>
<evidence type="ECO:0000256" key="8">
    <source>
        <dbReference type="ARBA" id="ARBA00032408"/>
    </source>
</evidence>
<evidence type="ECO:0000256" key="1">
    <source>
        <dbReference type="ARBA" id="ARBA00003323"/>
    </source>
</evidence>
<evidence type="ECO:0000256" key="9">
    <source>
        <dbReference type="HAMAP-Rule" id="MF_00232"/>
    </source>
</evidence>
<dbReference type="InterPro" id="IPR002735">
    <property type="entry name" value="Transl_init_fac_IF2/IF5_dom"/>
</dbReference>
<gene>
    <name evidence="9" type="primary">eif2b</name>
    <name evidence="11" type="ORF">D9Q81_02025</name>
</gene>
<dbReference type="SUPFAM" id="SSF100966">
    <property type="entry name" value="Translation initiation factor 2 beta, aIF2beta, N-terminal domain"/>
    <property type="match status" value="1"/>
</dbReference>
<dbReference type="InterPro" id="IPR016190">
    <property type="entry name" value="Transl_init_fac_IF2/IF5_Zn-bd"/>
</dbReference>
<protein>
    <recommendedName>
        <fullName evidence="4 9">Translation initiation factor 2 subunit beta</fullName>
    </recommendedName>
    <alternativeName>
        <fullName evidence="7 9">aIF2-beta</fullName>
    </alternativeName>
    <alternativeName>
        <fullName evidence="8 9">eIF-2-beta</fullName>
    </alternativeName>
</protein>
<evidence type="ECO:0000256" key="2">
    <source>
        <dbReference type="ARBA" id="ARBA00010397"/>
    </source>
</evidence>
<evidence type="ECO:0000256" key="3">
    <source>
        <dbReference type="ARBA" id="ARBA00011243"/>
    </source>
</evidence>
<dbReference type="Gene3D" id="3.30.30.170">
    <property type="match status" value="1"/>
</dbReference>
<dbReference type="FunFam" id="3.30.30.170:FF:000001">
    <property type="entry name" value="Eukaryotic translation initiation factor 2 subunit"/>
    <property type="match status" value="1"/>
</dbReference>
<evidence type="ECO:0000259" key="10">
    <source>
        <dbReference type="SMART" id="SM00653"/>
    </source>
</evidence>
<evidence type="ECO:0000256" key="6">
    <source>
        <dbReference type="ARBA" id="ARBA00022917"/>
    </source>
</evidence>
<dbReference type="NCBIfam" id="NF003067">
    <property type="entry name" value="PRK03988.1"/>
    <property type="match status" value="1"/>
</dbReference>
<reference evidence="11 12" key="1">
    <citation type="submission" date="2018-10" db="EMBL/GenBank/DDBJ databases">
        <title>Co-occurring genomic capacity for anaerobic methane metabolism and dissimilatory sulfite reduction discovered in the Korarchaeota.</title>
        <authorList>
            <person name="Mckay L.J."/>
            <person name="Dlakic M."/>
            <person name="Fields M.W."/>
            <person name="Delmont T.O."/>
            <person name="Eren A.M."/>
            <person name="Jay Z.J."/>
            <person name="Klingelsmith K.B."/>
            <person name="Rusch D.B."/>
            <person name="Inskeep W.P."/>
        </authorList>
    </citation>
    <scope>NUCLEOTIDE SEQUENCE [LARGE SCALE GENOMIC DNA]</scope>
    <source>
        <strain evidence="11 12">WS</strain>
    </source>
</reference>
<dbReference type="GO" id="GO:0003743">
    <property type="term" value="F:translation initiation factor activity"/>
    <property type="evidence" value="ECO:0007669"/>
    <property type="project" value="UniProtKB-UniRule"/>
</dbReference>
<keyword evidence="6 9" id="KW-0648">Protein biosynthesis</keyword>
<comment type="function">
    <text evidence="1 9">eIF-2 functions in the early steps of protein synthesis by forming a ternary complex with GTP and initiator tRNA.</text>
</comment>
<evidence type="ECO:0000256" key="4">
    <source>
        <dbReference type="ARBA" id="ARBA00022314"/>
    </source>
</evidence>
<name>A0A429G8J7_9CREN</name>
<sequence length="164" mass="18950">MRWWHQAYYTRAEVNTVTSAKGDKMSTREEYIQMLKEARSRIPVLVTSGERFVPPRAVIAIEGRQTHIVNFKEIATALNRDPKMIARFLSKELGSPYFLTEGDRKLVLSRRIDPKQVENRLDKFIKMYVICSHCGRPDTTIVKVKKAWILRCQACGAETPIPKL</sequence>
<dbReference type="Pfam" id="PF01873">
    <property type="entry name" value="eIF-5_eIF-2B"/>
    <property type="match status" value="1"/>
</dbReference>
<proteinExistence type="inferred from homology"/>